<dbReference type="PROSITE" id="PS50928">
    <property type="entry name" value="ABC_TM1"/>
    <property type="match status" value="2"/>
</dbReference>
<feature type="transmembrane region" description="Helical" evidence="7">
    <location>
        <begin position="21"/>
        <end position="38"/>
    </location>
</feature>
<feature type="domain" description="ABC transmembrane type-1" evidence="8">
    <location>
        <begin position="446"/>
        <end position="637"/>
    </location>
</feature>
<keyword evidence="2 7" id="KW-0813">Transport</keyword>
<reference evidence="9 10" key="1">
    <citation type="submission" date="2024-09" db="EMBL/GenBank/DDBJ databases">
        <authorList>
            <person name="Sun Q."/>
            <person name="Mori K."/>
        </authorList>
    </citation>
    <scope>NUCLEOTIDE SEQUENCE [LARGE SCALE GENOMIC DNA]</scope>
    <source>
        <strain evidence="9 10">TBRC 3947</strain>
    </source>
</reference>
<keyword evidence="5 7" id="KW-1133">Transmembrane helix</keyword>
<evidence type="ECO:0000256" key="1">
    <source>
        <dbReference type="ARBA" id="ARBA00004651"/>
    </source>
</evidence>
<evidence type="ECO:0000256" key="7">
    <source>
        <dbReference type="RuleBase" id="RU363032"/>
    </source>
</evidence>
<comment type="similarity">
    <text evidence="7">Belongs to the binding-protein-dependent transport system permease family.</text>
</comment>
<evidence type="ECO:0000256" key="5">
    <source>
        <dbReference type="ARBA" id="ARBA00022989"/>
    </source>
</evidence>
<keyword evidence="3" id="KW-1003">Cell membrane</keyword>
<organism evidence="9 10">
    <name type="scientific">Phytohabitans kaempferiae</name>
    <dbReference type="NCBI Taxonomy" id="1620943"/>
    <lineage>
        <taxon>Bacteria</taxon>
        <taxon>Bacillati</taxon>
        <taxon>Actinomycetota</taxon>
        <taxon>Actinomycetes</taxon>
        <taxon>Micromonosporales</taxon>
        <taxon>Micromonosporaceae</taxon>
    </lineage>
</organism>
<comment type="caution">
    <text evidence="9">The sequence shown here is derived from an EMBL/GenBank/DDBJ whole genome shotgun (WGS) entry which is preliminary data.</text>
</comment>
<evidence type="ECO:0000256" key="2">
    <source>
        <dbReference type="ARBA" id="ARBA00022448"/>
    </source>
</evidence>
<evidence type="ECO:0000256" key="4">
    <source>
        <dbReference type="ARBA" id="ARBA00022692"/>
    </source>
</evidence>
<name>A0ABV6M5X7_9ACTN</name>
<dbReference type="Pfam" id="PF00528">
    <property type="entry name" value="BPD_transp_1"/>
    <property type="match status" value="2"/>
</dbReference>
<feature type="transmembrane region" description="Helical" evidence="7">
    <location>
        <begin position="385"/>
        <end position="406"/>
    </location>
</feature>
<feature type="transmembrane region" description="Helical" evidence="7">
    <location>
        <begin position="479"/>
        <end position="502"/>
    </location>
</feature>
<evidence type="ECO:0000256" key="3">
    <source>
        <dbReference type="ARBA" id="ARBA00022475"/>
    </source>
</evidence>
<keyword evidence="6 7" id="KW-0472">Membrane</keyword>
<proteinExistence type="inferred from homology"/>
<feature type="transmembrane region" description="Helical" evidence="7">
    <location>
        <begin position="107"/>
        <end position="128"/>
    </location>
</feature>
<feature type="transmembrane region" description="Helical" evidence="7">
    <location>
        <begin position="282"/>
        <end position="303"/>
    </location>
</feature>
<sequence length="652" mass="71302">MRSGLLARRMLGADWRIGYPFVGPMVLLIGGLIAIPFLDAVRLSFTARQGSENVVVGFDNYVNLFSDPFFRTAVANTFVYTAWAEVFKVAAGLVAALLLHHLRRGRAIVTGLVLLPWVIPTVVTAVSWRSLFDPIFGSLNHVLSLTGIGPLLAALNIVPEWPAAWLSDPDLAMASVITVNVWKGIPFFAINFLVGLKAIDNQLYEAASVDGASAWRRFIHVTLPGLRYVILVTVLLSTIWTFNNFDLVWLLTQGGPGSSTALYTIFAYQTAIMQLQLGLGSAAALFLLPISALLIWILTRYLRADGDRPDERRRGRRIARAGRPALYATGVALLALLFYLDANLFVRSTLGVALILGLGAACAFGSEALARVRSRSISGSWLGRIPLWLANAILLTFILAPLYWVVVTAFKSDLQITTRESLLWPQPWTSDQFYALFLDHPFSTWFRNTVIVATIATLVAVMLAALSAYALARLKFRGAGALTGIVLLTYVMPAALLFIPLYRILSAFKLTDSLGALLIAYPTFTLPFACWFLLGYFRGVPFDLEEAAMTDGATRFGAFRRVILPIARPALLTVGLFTLTNAWNEFLFAYVFITDESQKTLPLGLQGMIIGDIVPWGQLSAASILVSVPVVLAYGWAQRFLVDGLSAGAVKG</sequence>
<dbReference type="CDD" id="cd06261">
    <property type="entry name" value="TM_PBP2"/>
    <property type="match status" value="2"/>
</dbReference>
<feature type="transmembrane region" description="Helical" evidence="7">
    <location>
        <begin position="324"/>
        <end position="340"/>
    </location>
</feature>
<evidence type="ECO:0000259" key="8">
    <source>
        <dbReference type="PROSITE" id="PS50928"/>
    </source>
</evidence>
<feature type="transmembrane region" description="Helical" evidence="7">
    <location>
        <begin position="171"/>
        <end position="194"/>
    </location>
</feature>
<evidence type="ECO:0000256" key="6">
    <source>
        <dbReference type="ARBA" id="ARBA00023136"/>
    </source>
</evidence>
<dbReference type="InterPro" id="IPR035906">
    <property type="entry name" value="MetI-like_sf"/>
</dbReference>
<protein>
    <submittedName>
        <fullName evidence="9">ABC transporter permease subunit</fullName>
    </submittedName>
</protein>
<dbReference type="InterPro" id="IPR050901">
    <property type="entry name" value="BP-dep_ABC_trans_perm"/>
</dbReference>
<feature type="transmembrane region" description="Helical" evidence="7">
    <location>
        <begin position="514"/>
        <end position="534"/>
    </location>
</feature>
<evidence type="ECO:0000313" key="10">
    <source>
        <dbReference type="Proteomes" id="UP001589867"/>
    </source>
</evidence>
<dbReference type="Gene3D" id="1.10.3720.10">
    <property type="entry name" value="MetI-like"/>
    <property type="match status" value="2"/>
</dbReference>
<keyword evidence="10" id="KW-1185">Reference proteome</keyword>
<feature type="transmembrane region" description="Helical" evidence="7">
    <location>
        <begin position="570"/>
        <end position="593"/>
    </location>
</feature>
<dbReference type="SUPFAM" id="SSF161098">
    <property type="entry name" value="MetI-like"/>
    <property type="match status" value="2"/>
</dbReference>
<feature type="transmembrane region" description="Helical" evidence="7">
    <location>
        <begin position="346"/>
        <end position="364"/>
    </location>
</feature>
<dbReference type="PANTHER" id="PTHR32243:SF18">
    <property type="entry name" value="INNER MEMBRANE ABC TRANSPORTER PERMEASE PROTEIN YCJP"/>
    <property type="match status" value="1"/>
</dbReference>
<dbReference type="Proteomes" id="UP001589867">
    <property type="component" value="Unassembled WGS sequence"/>
</dbReference>
<dbReference type="PANTHER" id="PTHR32243">
    <property type="entry name" value="MALTOSE TRANSPORT SYSTEM PERMEASE-RELATED"/>
    <property type="match status" value="1"/>
</dbReference>
<dbReference type="EMBL" id="JBHLUH010000039">
    <property type="protein sequence ID" value="MFC0529904.1"/>
    <property type="molecule type" value="Genomic_DNA"/>
</dbReference>
<comment type="subcellular location">
    <subcellularLocation>
        <location evidence="1 7">Cell membrane</location>
        <topology evidence="1 7">Multi-pass membrane protein</topology>
    </subcellularLocation>
</comment>
<accession>A0ABV6M5X7</accession>
<dbReference type="InterPro" id="IPR000515">
    <property type="entry name" value="MetI-like"/>
</dbReference>
<keyword evidence="4 7" id="KW-0812">Transmembrane</keyword>
<feature type="transmembrane region" description="Helical" evidence="7">
    <location>
        <begin position="450"/>
        <end position="472"/>
    </location>
</feature>
<dbReference type="RefSeq" id="WP_377252975.1">
    <property type="nucleotide sequence ID" value="NZ_JBHLUH010000039.1"/>
</dbReference>
<feature type="transmembrane region" description="Helical" evidence="7">
    <location>
        <begin position="225"/>
        <end position="242"/>
    </location>
</feature>
<feature type="domain" description="ABC transmembrane type-1" evidence="8">
    <location>
        <begin position="74"/>
        <end position="298"/>
    </location>
</feature>
<gene>
    <name evidence="9" type="ORF">ACFFIA_19775</name>
</gene>
<feature type="transmembrane region" description="Helical" evidence="7">
    <location>
        <begin position="78"/>
        <end position="100"/>
    </location>
</feature>
<feature type="transmembrane region" description="Helical" evidence="7">
    <location>
        <begin position="613"/>
        <end position="637"/>
    </location>
</feature>
<evidence type="ECO:0000313" key="9">
    <source>
        <dbReference type="EMBL" id="MFC0529904.1"/>
    </source>
</evidence>